<feature type="compositionally biased region" description="Polar residues" evidence="1">
    <location>
        <begin position="450"/>
        <end position="479"/>
    </location>
</feature>
<feature type="region of interest" description="Disordered" evidence="1">
    <location>
        <begin position="123"/>
        <end position="341"/>
    </location>
</feature>
<evidence type="ECO:0000256" key="1">
    <source>
        <dbReference type="SAM" id="MobiDB-lite"/>
    </source>
</evidence>
<dbReference type="OrthoDB" id="5424234at2759"/>
<dbReference type="EMBL" id="CABFOC020000002">
    <property type="protein sequence ID" value="CAH0039196.1"/>
    <property type="molecule type" value="Genomic_DNA"/>
</dbReference>
<evidence type="ECO:0008006" key="4">
    <source>
        <dbReference type="Google" id="ProtNLM"/>
    </source>
</evidence>
<proteinExistence type="predicted"/>
<name>A0A9N9VYQ3_9HYPO</name>
<organism evidence="2 3">
    <name type="scientific">Clonostachys solani</name>
    <dbReference type="NCBI Taxonomy" id="160281"/>
    <lineage>
        <taxon>Eukaryota</taxon>
        <taxon>Fungi</taxon>
        <taxon>Dikarya</taxon>
        <taxon>Ascomycota</taxon>
        <taxon>Pezizomycotina</taxon>
        <taxon>Sordariomycetes</taxon>
        <taxon>Hypocreomycetidae</taxon>
        <taxon>Hypocreales</taxon>
        <taxon>Bionectriaceae</taxon>
        <taxon>Clonostachys</taxon>
    </lineage>
</organism>
<feature type="region of interest" description="Disordered" evidence="1">
    <location>
        <begin position="450"/>
        <end position="497"/>
    </location>
</feature>
<dbReference type="Proteomes" id="UP000775872">
    <property type="component" value="Unassembled WGS sequence"/>
</dbReference>
<reference evidence="2" key="1">
    <citation type="submission" date="2021-10" db="EMBL/GenBank/DDBJ databases">
        <authorList>
            <person name="Piombo E."/>
        </authorList>
    </citation>
    <scope>NUCLEOTIDE SEQUENCE</scope>
</reference>
<dbReference type="AlphaFoldDB" id="A0A9N9VYQ3"/>
<feature type="compositionally biased region" description="Polar residues" evidence="1">
    <location>
        <begin position="286"/>
        <end position="299"/>
    </location>
</feature>
<feature type="compositionally biased region" description="Polar residues" evidence="1">
    <location>
        <begin position="314"/>
        <end position="327"/>
    </location>
</feature>
<keyword evidence="3" id="KW-1185">Reference proteome</keyword>
<feature type="compositionally biased region" description="Low complexity" evidence="1">
    <location>
        <begin position="156"/>
        <end position="165"/>
    </location>
</feature>
<accession>A0A9N9VYQ3</accession>
<feature type="compositionally biased region" description="Basic residues" evidence="1">
    <location>
        <begin position="222"/>
        <end position="233"/>
    </location>
</feature>
<evidence type="ECO:0000313" key="3">
    <source>
        <dbReference type="Proteomes" id="UP000775872"/>
    </source>
</evidence>
<protein>
    <recommendedName>
        <fullName evidence="4">Nitrogen regulatory protein areA GATA-like domain-containing protein</fullName>
    </recommendedName>
</protein>
<comment type="caution">
    <text evidence="2">The sequence shown here is derived from an EMBL/GenBank/DDBJ whole genome shotgun (WGS) entry which is preliminary data.</text>
</comment>
<feature type="compositionally biased region" description="Polar residues" evidence="1">
    <location>
        <begin position="254"/>
        <end position="264"/>
    </location>
</feature>
<sequence length="497" mass="53626">MDNADHVALPKGIVVNTSTIYQEVASFPQVPPDQAWKYWRVYTTTNKKLQDPIARRLENFWWHVMGSDRRLLSGSTLASIYEHISLGPTFVPLRGPPNRWEGPDSSTPSRPTVHLAGINQQGEMLADGKGPSKSDLVLSSASRPPPAHPILKKPRGPSTTGPRPTARFVSPHESEEEQYMEGDIPSSGSTITPGLEMRTPNPSPPKKKAPLQSKKFVASAGHSKRRPVIRRKSSSQPSGVPKLASKDATAAAPISQSPEESLSPKTPVAPVAPDIPGPSSHESSKATHNMGSVDSNRSQHLSEKAAGKRPAVVRNTTTDKMTTTSRPQAPYMSRQSSHHDLISTRKSLAKLSEGVQDNHSPFSKEIDAPEVLTPPNPPAPMLRSQSHSGFIRPREGIHIKAPNPKLFTGATASTTNIAAQGTIIDQAGSVGSLPITHHFGHRFDEDISPSSSLLDSHLTPTQPSTSASVPLGRTKSQLTLLLEREKARAGNKPRSRS</sequence>
<evidence type="ECO:0000313" key="2">
    <source>
        <dbReference type="EMBL" id="CAH0039196.1"/>
    </source>
</evidence>
<gene>
    <name evidence="2" type="ORF">CSOL1703_00003491</name>
</gene>